<dbReference type="InterPro" id="IPR013078">
    <property type="entry name" value="His_Pase_superF_clade-1"/>
</dbReference>
<gene>
    <name evidence="5" type="ORF">DN052_04560</name>
</gene>
<evidence type="ECO:0000313" key="6">
    <source>
        <dbReference type="Proteomes" id="UP000248886"/>
    </source>
</evidence>
<dbReference type="AlphaFoldDB" id="A0A2W1KKD4"/>
<keyword evidence="1" id="KW-0324">Glycolysis</keyword>
<protein>
    <submittedName>
        <fullName evidence="5">Histidine phosphatase family protein</fullName>
    </submittedName>
</protein>
<dbReference type="InterPro" id="IPR050275">
    <property type="entry name" value="PGM_Phosphatase"/>
</dbReference>
<dbReference type="OrthoDB" id="5291958at2"/>
<dbReference type="GO" id="GO:0016791">
    <property type="term" value="F:phosphatase activity"/>
    <property type="evidence" value="ECO:0007669"/>
    <property type="project" value="TreeGrafter"/>
</dbReference>
<evidence type="ECO:0000313" key="5">
    <source>
        <dbReference type="EMBL" id="PZD82304.1"/>
    </source>
</evidence>
<dbReference type="GO" id="GO:0005737">
    <property type="term" value="C:cytoplasm"/>
    <property type="evidence" value="ECO:0007669"/>
    <property type="project" value="TreeGrafter"/>
</dbReference>
<feature type="active site" description="Proton donor/acceptor" evidence="3">
    <location>
        <position position="83"/>
    </location>
</feature>
<evidence type="ECO:0000256" key="1">
    <source>
        <dbReference type="ARBA" id="ARBA00023152"/>
    </source>
</evidence>
<evidence type="ECO:0000256" key="4">
    <source>
        <dbReference type="PIRSR" id="PIRSR613078-2"/>
    </source>
</evidence>
<sequence>METILFLLRHGETEWNRSGRYQGRSDPELTPNGEAQAQRAAEHLARLNLAAIVVSPLRRAYVTASIVAERLGLPITTDERLVEMGYGDWEGLQQAEIKTRWPELLRRWKKAPDEVAPPGGESLSDLQRRVRSFLQDTAAGPGPILAVTHAGVIRAAVLEIRREPLGKFRQVQVANGSLTTIHWQDGRLCLADGPWVGEGSIYSRICTDPERSRDQLKDDLSA</sequence>
<dbReference type="PANTHER" id="PTHR48100">
    <property type="entry name" value="BROAD-SPECIFICITY PHOSPHATASE YOR283W-RELATED"/>
    <property type="match status" value="1"/>
</dbReference>
<organism evidence="5 6">
    <name type="scientific">Acidithiobacillus ferrooxidans</name>
    <name type="common">Thiobacillus ferrooxidans</name>
    <dbReference type="NCBI Taxonomy" id="920"/>
    <lineage>
        <taxon>Bacteria</taxon>
        <taxon>Pseudomonadati</taxon>
        <taxon>Pseudomonadota</taxon>
        <taxon>Acidithiobacillia</taxon>
        <taxon>Acidithiobacillales</taxon>
        <taxon>Acidithiobacillaceae</taxon>
        <taxon>Acidithiobacillus</taxon>
    </lineage>
</organism>
<keyword evidence="2" id="KW-0413">Isomerase</keyword>
<feature type="binding site" evidence="4">
    <location>
        <begin position="83"/>
        <end position="86"/>
    </location>
    <ligand>
        <name>substrate</name>
    </ligand>
</feature>
<feature type="binding site" evidence="4">
    <location>
        <begin position="9"/>
        <end position="16"/>
    </location>
    <ligand>
        <name>substrate</name>
    </ligand>
</feature>
<dbReference type="PROSITE" id="PS00175">
    <property type="entry name" value="PG_MUTASE"/>
    <property type="match status" value="1"/>
</dbReference>
<feature type="binding site" evidence="4">
    <location>
        <position position="59"/>
    </location>
    <ligand>
        <name>substrate</name>
    </ligand>
</feature>
<dbReference type="EMBL" id="QKQP01000001">
    <property type="protein sequence ID" value="PZD82304.1"/>
    <property type="molecule type" value="Genomic_DNA"/>
</dbReference>
<dbReference type="PANTHER" id="PTHR48100:SF1">
    <property type="entry name" value="HISTIDINE PHOSPHATASE FAMILY PROTEIN-RELATED"/>
    <property type="match status" value="1"/>
</dbReference>
<dbReference type="OMA" id="WLTEPAW"/>
<dbReference type="InterPro" id="IPR001345">
    <property type="entry name" value="PG/BPGM_mutase_AS"/>
</dbReference>
<comment type="caution">
    <text evidence="5">The sequence shown here is derived from an EMBL/GenBank/DDBJ whole genome shotgun (WGS) entry which is preliminary data.</text>
</comment>
<dbReference type="Gene3D" id="3.40.50.1240">
    <property type="entry name" value="Phosphoglycerate mutase-like"/>
    <property type="match status" value="1"/>
</dbReference>
<accession>A0A2W1KKD4</accession>
<name>A0A2W1KKD4_ACIFR</name>
<dbReference type="Proteomes" id="UP000248886">
    <property type="component" value="Unassembled WGS sequence"/>
</dbReference>
<feature type="active site" description="Tele-phosphohistidine intermediate" evidence="3">
    <location>
        <position position="10"/>
    </location>
</feature>
<dbReference type="InterPro" id="IPR029033">
    <property type="entry name" value="His_PPase_superfam"/>
</dbReference>
<proteinExistence type="predicted"/>
<dbReference type="SMART" id="SM00855">
    <property type="entry name" value="PGAM"/>
    <property type="match status" value="1"/>
</dbReference>
<dbReference type="SUPFAM" id="SSF53254">
    <property type="entry name" value="Phosphoglycerate mutase-like"/>
    <property type="match status" value="1"/>
</dbReference>
<evidence type="ECO:0000256" key="3">
    <source>
        <dbReference type="PIRSR" id="PIRSR613078-1"/>
    </source>
</evidence>
<dbReference type="GeneID" id="65279972"/>
<dbReference type="RefSeq" id="WP_009562658.1">
    <property type="nucleotide sequence ID" value="NZ_AP025160.1"/>
</dbReference>
<reference evidence="5 6" key="1">
    <citation type="submission" date="2018-06" db="EMBL/GenBank/DDBJ databases">
        <title>Draft sequence of Acidithiobacillus ferrooxidans CCM 4253.</title>
        <authorList>
            <person name="Moya-Beltran A."/>
            <person name="Castro M."/>
            <person name="Covarrubias P.C."/>
            <person name="Issotta F."/>
            <person name="Janiczek O."/>
            <person name="Mandl M."/>
            <person name="Kucera J."/>
            <person name="Quatrini R."/>
        </authorList>
    </citation>
    <scope>NUCLEOTIDE SEQUENCE [LARGE SCALE GENOMIC DNA]</scope>
    <source>
        <strain evidence="5 6">CCM 4253</strain>
    </source>
</reference>
<dbReference type="Pfam" id="PF00300">
    <property type="entry name" value="His_Phos_1"/>
    <property type="match status" value="1"/>
</dbReference>
<dbReference type="CDD" id="cd07067">
    <property type="entry name" value="HP_PGM_like"/>
    <property type="match status" value="1"/>
</dbReference>
<evidence type="ECO:0000256" key="2">
    <source>
        <dbReference type="ARBA" id="ARBA00023235"/>
    </source>
</evidence>